<dbReference type="GeneID" id="94346398"/>
<dbReference type="OrthoDB" id="155735at2759"/>
<organism evidence="1 2">
    <name type="scientific">Bremia lactucae</name>
    <name type="common">Lettuce downy mildew</name>
    <dbReference type="NCBI Taxonomy" id="4779"/>
    <lineage>
        <taxon>Eukaryota</taxon>
        <taxon>Sar</taxon>
        <taxon>Stramenopiles</taxon>
        <taxon>Oomycota</taxon>
        <taxon>Peronosporomycetes</taxon>
        <taxon>Peronosporales</taxon>
        <taxon>Peronosporaceae</taxon>
        <taxon>Bremia</taxon>
    </lineage>
</organism>
<evidence type="ECO:0000313" key="1">
    <source>
        <dbReference type="EMBL" id="TDH73715.1"/>
    </source>
</evidence>
<comment type="caution">
    <text evidence="1">The sequence shown here is derived from an EMBL/GenBank/DDBJ whole genome shotgun (WGS) entry which is preliminary data.</text>
</comment>
<dbReference type="EMBL" id="SHOA02000018">
    <property type="protein sequence ID" value="TDH73715.1"/>
    <property type="molecule type" value="Genomic_DNA"/>
</dbReference>
<sequence>MEHPAKLRWAARDMICLGLAVFIGLIVLMCLLVALTSTSVAHRQANAVLEAVKTASAISFDLSILHANATTQETLHATGRLQPRVAECTRSLYFEGQLTVTNGLNATEMYVLQNHRGYRRPLGSSNVTAKCLTTEDIPPLHTLADTVRSAFQPQQYLEFHVQCNPVQFSFNGMPFVVCAEDWLRTRLKMTSVIKPVVNARQSSEAVLVIHGKHLALEVTFLSDAVEAARDIDSFNKGLHQCEYLEAPMTSGQVCSLQPIRCPGLGTDACVKREFI</sequence>
<dbReference type="Proteomes" id="UP000294530">
    <property type="component" value="Unassembled WGS sequence"/>
</dbReference>
<accession>A0A976IL12</accession>
<protein>
    <submittedName>
        <fullName evidence="1">Uncharacterized protein</fullName>
    </submittedName>
</protein>
<proteinExistence type="predicted"/>
<gene>
    <name evidence="1" type="ORF">CCR75_002630</name>
</gene>
<reference evidence="1 2" key="1">
    <citation type="journal article" date="2021" name="Genome Biol.">
        <title>AFLAP: assembly-free linkage analysis pipeline using k-mers from genome sequencing data.</title>
        <authorList>
            <person name="Fletcher K."/>
            <person name="Zhang L."/>
            <person name="Gil J."/>
            <person name="Han R."/>
            <person name="Cavanaugh K."/>
            <person name="Michelmore R."/>
        </authorList>
    </citation>
    <scope>NUCLEOTIDE SEQUENCE [LARGE SCALE GENOMIC DNA]</scope>
    <source>
        <strain evidence="1 2">SF5</strain>
    </source>
</reference>
<dbReference type="KEGG" id="blac:94346398"/>
<keyword evidence="2" id="KW-1185">Reference proteome</keyword>
<dbReference type="AlphaFoldDB" id="A0A976IL12"/>
<dbReference type="RefSeq" id="XP_067823213.1">
    <property type="nucleotide sequence ID" value="XM_067960727.1"/>
</dbReference>
<evidence type="ECO:0000313" key="2">
    <source>
        <dbReference type="Proteomes" id="UP000294530"/>
    </source>
</evidence>
<name>A0A976IL12_BRELC</name>